<reference evidence="1 2" key="2">
    <citation type="journal article" date="2012" name="Stand. Genomic Sci.">
        <title>Complete Genome Sequence of Clostridium clariflavum DSM 19732.</title>
        <authorList>
            <person name="Izquierdo J.A."/>
            <person name="Goodwin L."/>
            <person name="Davenport K.W."/>
            <person name="Teshima H."/>
            <person name="Bruce D."/>
            <person name="Detter C."/>
            <person name="Tapia R."/>
            <person name="Han S."/>
            <person name="Land M."/>
            <person name="Hauser L."/>
            <person name="Jeffries C.D."/>
            <person name="Han J."/>
            <person name="Pitluck S."/>
            <person name="Nolan M."/>
            <person name="Chen A."/>
            <person name="Huntemann M."/>
            <person name="Mavromatis K."/>
            <person name="Mikhailova N."/>
            <person name="Liolios K."/>
            <person name="Woyke T."/>
            <person name="Lynd L.R."/>
        </authorList>
    </citation>
    <scope>NUCLEOTIDE SEQUENCE [LARGE SCALE GENOMIC DNA]</scope>
    <source>
        <strain evidence="2">DSM 19732 / NBRC 101661 / EBR45</strain>
    </source>
</reference>
<organism evidence="1 2">
    <name type="scientific">Acetivibrio clariflavus (strain DSM 19732 / NBRC 101661 / EBR45)</name>
    <name type="common">Clostridium clariflavum</name>
    <dbReference type="NCBI Taxonomy" id="720554"/>
    <lineage>
        <taxon>Bacteria</taxon>
        <taxon>Bacillati</taxon>
        <taxon>Bacillota</taxon>
        <taxon>Clostridia</taxon>
        <taxon>Eubacteriales</taxon>
        <taxon>Oscillospiraceae</taxon>
        <taxon>Acetivibrio</taxon>
    </lineage>
</organism>
<proteinExistence type="predicted"/>
<dbReference type="KEGG" id="ccl:Clocl_0850"/>
<dbReference type="RefSeq" id="WP_014254162.1">
    <property type="nucleotide sequence ID" value="NC_016627.1"/>
</dbReference>
<dbReference type="EMBL" id="CP003065">
    <property type="protein sequence ID" value="AEV67537.1"/>
    <property type="molecule type" value="Genomic_DNA"/>
</dbReference>
<dbReference type="AlphaFoldDB" id="G8LVX0"/>
<evidence type="ECO:0000313" key="1">
    <source>
        <dbReference type="EMBL" id="AEV67537.1"/>
    </source>
</evidence>
<dbReference type="HOGENOM" id="CLU_2933087_0_0_9"/>
<dbReference type="OrthoDB" id="5061673at2"/>
<sequence>MIDGFVKWLKNNSWCVYEYDNSLKFDRLKDALSRYNFIEESYLEFLSIVKSAVNEKDETL</sequence>
<keyword evidence="2" id="KW-1185">Reference proteome</keyword>
<protein>
    <submittedName>
        <fullName evidence="1">Uncharacterized protein</fullName>
    </submittedName>
</protein>
<accession>G8LVX0</accession>
<name>G8LVX0_ACECE</name>
<gene>
    <name evidence="1" type="ordered locus">Clocl_0850</name>
</gene>
<evidence type="ECO:0000313" key="2">
    <source>
        <dbReference type="Proteomes" id="UP000005435"/>
    </source>
</evidence>
<dbReference type="Proteomes" id="UP000005435">
    <property type="component" value="Chromosome"/>
</dbReference>
<reference evidence="2" key="1">
    <citation type="submission" date="2011-12" db="EMBL/GenBank/DDBJ databases">
        <title>Complete sequence of Clostridium clariflavum DSM 19732.</title>
        <authorList>
            <consortium name="US DOE Joint Genome Institute"/>
            <person name="Lucas S."/>
            <person name="Han J."/>
            <person name="Lapidus A."/>
            <person name="Cheng J.-F."/>
            <person name="Goodwin L."/>
            <person name="Pitluck S."/>
            <person name="Peters L."/>
            <person name="Teshima H."/>
            <person name="Detter J.C."/>
            <person name="Han C."/>
            <person name="Tapia R."/>
            <person name="Land M."/>
            <person name="Hauser L."/>
            <person name="Kyrpides N."/>
            <person name="Ivanova N."/>
            <person name="Pagani I."/>
            <person name="Kitzmiller T."/>
            <person name="Lynd L."/>
            <person name="Izquierdo J."/>
            <person name="Woyke T."/>
        </authorList>
    </citation>
    <scope>NUCLEOTIDE SEQUENCE [LARGE SCALE GENOMIC DNA]</scope>
    <source>
        <strain evidence="2">DSM 19732 / NBRC 101661 / EBR45</strain>
    </source>
</reference>